<geneLocation type="nucleomorph" evidence="5"/>
<dbReference type="InterPro" id="IPR017900">
    <property type="entry name" value="4Fe4S_Fe_S_CS"/>
</dbReference>
<dbReference type="Pfam" id="PF00005">
    <property type="entry name" value="ABC_tran"/>
    <property type="match status" value="2"/>
</dbReference>
<dbReference type="PROSITE" id="PS00198">
    <property type="entry name" value="4FE4S_FER_1"/>
    <property type="match status" value="1"/>
</dbReference>
<keyword evidence="1" id="KW-0547">Nucleotide-binding</keyword>
<evidence type="ECO:0000259" key="3">
    <source>
        <dbReference type="PROSITE" id="PS50893"/>
    </source>
</evidence>
<dbReference type="PROSITE" id="PS00211">
    <property type="entry name" value="ABC_TRANSPORTER_1"/>
    <property type="match status" value="1"/>
</dbReference>
<dbReference type="RefSeq" id="XP_001712463.1">
    <property type="nucleotide sequence ID" value="XM_001712411.1"/>
</dbReference>
<sequence>MEKNLIRIGIVSPEKCKPSKCKFECKKNCPIVRTGKFCIQIDFSENKAKISEELCIGCGICIKKCPFGAITICNFPKEINNKKIHQFGINSFRLFRLPNLKSGQILGIIGINGIGKTTALKILAGKLKPNLGNFSDPPQWIEIIKNFRGNDLQGFFNLLSKNKLKISIKPQYIDSISDKIKGTVEKNLIVKNSNTKIRKEIIQNLSLDLIYEKEIQTLSGGELQRFAIGFVLLQNADVFLFDELTSYLDVKQRIAAAKVIRKVLAENGKAYMIVVEHDLAIIDYLSSFICCIYGKQGAYGVVTVPYTVKEGINIFLSGFIPSENLRFRENSLNFTFCKKILNQNSNSRIFFSYPKIEKTLGSFQLKVENGEMHKSEIIVLLGENGSGKTTFVKLIGNILKTDENCQKIEKMRISYKPQQISPNFNGSVKKLISEKLSSNGLKENFKEKIFSPLNLESLLEKKVENLSGGELQRISIAMCLAKSCEIYLIDEPSAYLDLEQRMNVAKIIKNFIYEEEKSSFIVEHDFMMSTYLADKVIVFEKKNEFSKAGTPQKVGDGMNLFLKDLEITFRRDTTNFRPRINKLDSLKDREQKLEGKYFY</sequence>
<dbReference type="SUPFAM" id="SSF54862">
    <property type="entry name" value="4Fe-4S ferredoxins"/>
    <property type="match status" value="1"/>
</dbReference>
<dbReference type="NCBIfam" id="NF009945">
    <property type="entry name" value="PRK13409.1"/>
    <property type="match status" value="1"/>
</dbReference>
<evidence type="ECO:0000259" key="4">
    <source>
        <dbReference type="PROSITE" id="PS51379"/>
    </source>
</evidence>
<dbReference type="InterPro" id="IPR013283">
    <property type="entry name" value="RLI1"/>
</dbReference>
<dbReference type="Gene3D" id="3.40.50.300">
    <property type="entry name" value="P-loop containing nucleotide triphosphate hydrolases"/>
    <property type="match status" value="2"/>
</dbReference>
<reference evidence="5 6" key="1">
    <citation type="journal article" date="2007" name="Proc. Natl. Acad. Sci. U.S.A.">
        <title>Nucleomorph genome of Hemiselmis andersenii reveals complete intron loss and compaction as a driver of protein structure and function.</title>
        <authorList>
            <person name="Lane C.E."/>
            <person name="van den Heuvel K."/>
            <person name="Kozera C."/>
            <person name="Curtis B.A."/>
            <person name="Parsons B.J."/>
            <person name="Bowman S."/>
            <person name="Archibald J.M."/>
        </authorList>
    </citation>
    <scope>NUCLEOTIDE SEQUENCE [LARGE SCALE GENOMIC DNA]</scope>
    <source>
        <strain evidence="5 6">CCMP644</strain>
    </source>
</reference>
<protein>
    <submittedName>
        <fullName evidence="5">Rli1</fullName>
    </submittedName>
</protein>
<evidence type="ECO:0000256" key="1">
    <source>
        <dbReference type="ARBA" id="ARBA00022741"/>
    </source>
</evidence>
<evidence type="ECO:0000313" key="6">
    <source>
        <dbReference type="Proteomes" id="UP000243127"/>
    </source>
</evidence>
<dbReference type="InterPro" id="IPR003439">
    <property type="entry name" value="ABC_transporter-like_ATP-bd"/>
</dbReference>
<feature type="domain" description="ABC transporter" evidence="3">
    <location>
        <begin position="70"/>
        <end position="318"/>
    </location>
</feature>
<dbReference type="GeneID" id="5739719"/>
<dbReference type="Pfam" id="PF00037">
    <property type="entry name" value="Fer4"/>
    <property type="match status" value="1"/>
</dbReference>
<dbReference type="PRINTS" id="PR01868">
    <property type="entry name" value="ABCEFAMILY"/>
</dbReference>
<dbReference type="PROSITE" id="PS50893">
    <property type="entry name" value="ABC_TRANSPORTER_2"/>
    <property type="match status" value="2"/>
</dbReference>
<dbReference type="FunFam" id="3.40.50.300:FF:001546">
    <property type="entry name" value="RNase L inhibitor homolog"/>
    <property type="match status" value="1"/>
</dbReference>
<dbReference type="Pfam" id="PF04068">
    <property type="entry name" value="Fer4_RLI"/>
    <property type="match status" value="1"/>
</dbReference>
<proteinExistence type="predicted"/>
<dbReference type="SMART" id="SM00382">
    <property type="entry name" value="AAA"/>
    <property type="match status" value="2"/>
</dbReference>
<dbReference type="GO" id="GO:0005524">
    <property type="term" value="F:ATP binding"/>
    <property type="evidence" value="ECO:0007669"/>
    <property type="project" value="UniProtKB-KW"/>
</dbReference>
<feature type="domain" description="ABC transporter" evidence="3">
    <location>
        <begin position="344"/>
        <end position="566"/>
    </location>
</feature>
<dbReference type="GO" id="GO:0016887">
    <property type="term" value="F:ATP hydrolysis activity"/>
    <property type="evidence" value="ECO:0007669"/>
    <property type="project" value="InterPro"/>
</dbReference>
<dbReference type="InterPro" id="IPR007209">
    <property type="entry name" value="RNaseL-inhib-like_metal-bd_dom"/>
</dbReference>
<organism evidence="5 6">
    <name type="scientific">Hemiselmis andersenii</name>
    <name type="common">Cryptophyte alga</name>
    <dbReference type="NCBI Taxonomy" id="464988"/>
    <lineage>
        <taxon>Eukaryota</taxon>
        <taxon>Cryptophyceae</taxon>
        <taxon>Cryptomonadales</taxon>
        <taxon>Hemiselmidaceae</taxon>
        <taxon>Hemiselmis</taxon>
    </lineage>
</organism>
<keyword evidence="5" id="KW-0542">Nucleomorph</keyword>
<dbReference type="SMR" id="A9BKY3"/>
<dbReference type="EMBL" id="CP000882">
    <property type="protein sequence ID" value="ABW98138.1"/>
    <property type="molecule type" value="Genomic_DNA"/>
</dbReference>
<keyword evidence="2" id="KW-0067">ATP-binding</keyword>
<accession>A9BKY3</accession>
<gene>
    <name evidence="5" type="ORF">HAN_2g320</name>
</gene>
<dbReference type="PANTHER" id="PTHR19248">
    <property type="entry name" value="ATP-BINDING TRANSPORT PROTEIN-RELATED"/>
    <property type="match status" value="1"/>
</dbReference>
<dbReference type="FunFam" id="3.40.50.300:FF:000152">
    <property type="entry name" value="ATP-binding cassette, sub-family E, member 1"/>
    <property type="match status" value="1"/>
</dbReference>
<dbReference type="InterPro" id="IPR017896">
    <property type="entry name" value="4Fe4S_Fe-S-bd"/>
</dbReference>
<dbReference type="InterPro" id="IPR017871">
    <property type="entry name" value="ABC_transporter-like_CS"/>
</dbReference>
<dbReference type="PROSITE" id="PS51379">
    <property type="entry name" value="4FE4S_FER_2"/>
    <property type="match status" value="1"/>
</dbReference>
<dbReference type="AlphaFoldDB" id="A9BKY3"/>
<feature type="domain" description="4Fe-4S ferredoxin-type" evidence="4">
    <location>
        <begin position="46"/>
        <end position="75"/>
    </location>
</feature>
<dbReference type="SUPFAM" id="SSF52540">
    <property type="entry name" value="P-loop containing nucleoside triphosphate hydrolases"/>
    <property type="match status" value="2"/>
</dbReference>
<dbReference type="Proteomes" id="UP000243127">
    <property type="component" value="Nucleomorph 2"/>
</dbReference>
<name>A9BKY3_HEMAN</name>
<evidence type="ECO:0000313" key="5">
    <source>
        <dbReference type="EMBL" id="ABW98138.1"/>
    </source>
</evidence>
<dbReference type="InterPro" id="IPR003593">
    <property type="entry name" value="AAA+_ATPase"/>
</dbReference>
<dbReference type="InterPro" id="IPR027417">
    <property type="entry name" value="P-loop_NTPase"/>
</dbReference>
<evidence type="ECO:0000256" key="2">
    <source>
        <dbReference type="ARBA" id="ARBA00022840"/>
    </source>
</evidence>